<keyword evidence="4" id="KW-1185">Reference proteome</keyword>
<organism evidence="3 4">
    <name type="scientific">Amaricoccus macauensis</name>
    <dbReference type="NCBI Taxonomy" id="57001"/>
    <lineage>
        <taxon>Bacteria</taxon>
        <taxon>Pseudomonadati</taxon>
        <taxon>Pseudomonadota</taxon>
        <taxon>Alphaproteobacteria</taxon>
        <taxon>Rhodobacterales</taxon>
        <taxon>Paracoccaceae</taxon>
        <taxon>Amaricoccus</taxon>
    </lineage>
</organism>
<dbReference type="PANTHER" id="PTHR11365:SF23">
    <property type="entry name" value="HYPOTHETICAL 5-OXOPROLINASE (EUROFUNG)-RELATED"/>
    <property type="match status" value="1"/>
</dbReference>
<evidence type="ECO:0000256" key="1">
    <source>
        <dbReference type="SAM" id="Coils"/>
    </source>
</evidence>
<evidence type="ECO:0000313" key="3">
    <source>
        <dbReference type="EMBL" id="MBB5224276.1"/>
    </source>
</evidence>
<dbReference type="PANTHER" id="PTHR11365">
    <property type="entry name" value="5-OXOPROLINASE RELATED"/>
    <property type="match status" value="1"/>
</dbReference>
<keyword evidence="1" id="KW-0175">Coiled coil</keyword>
<sequence>MNQMSETKARVRAPETRGNFGDVDPVTFEVLRNTFEYACNRMTTIMQRTSFSPILADVLDFSNAVYDANLQLLAQAANCPVHLAAMQFSAQAAVKRFPVETLKPGDIIALNDPYQGGTHTNDITFTMPVYHEGELIGFAVSRGHWMDLGGGAAGGMSFSTHVAAEGLRLPPIKLYEGYKINRDFLAIILNNTRTPHFVEGDLQAHLGALKAAEQELQRAADRYGRETVQSCMRELIGYTERIIRKSIEDIPDGTYTAEDFADTDGFSPKPVKVKVTLRVRGSEIEVDFTGSDPTCKGSINSPYANTASAAYYSLQFFLAPHAPSNAGMFRPITLNIPKDSWLNPSWPAPVIGCTTVASSKITSAIWQALAQAIPDRVTGSTCSECNWFVSSTTDAQGRADVFSDLPAGGWGGTPFNDGMSVTMDPLGNCMNMMAETAELLFPIEYESFELRPDSAGAGRFRGGLGAVFKVRFLHEGEMNMETSRTREGSPGVNGGGRSVVQRSSHIAPDGSATVIGGIAPDGTWRSPLLSGHHFGPDEVFMFESTGGGGWGNPHERPKERVLEDVLDGYVSLERARSDYGVAIDPGTLTIDEAETARLRA</sequence>
<dbReference type="AlphaFoldDB" id="A0A840SWU3"/>
<dbReference type="GO" id="GO:0005829">
    <property type="term" value="C:cytosol"/>
    <property type="evidence" value="ECO:0007669"/>
    <property type="project" value="TreeGrafter"/>
</dbReference>
<protein>
    <submittedName>
        <fullName evidence="3">N-methylhydantoinase B/oxoprolinase/acetone carboxylase alpha subunit</fullName>
    </submittedName>
</protein>
<gene>
    <name evidence="3" type="ORF">HNP73_004245</name>
</gene>
<reference evidence="3 4" key="1">
    <citation type="submission" date="2020-08" db="EMBL/GenBank/DDBJ databases">
        <title>Genomic Encyclopedia of Type Strains, Phase IV (KMG-IV): sequencing the most valuable type-strain genomes for metagenomic binning, comparative biology and taxonomic classification.</title>
        <authorList>
            <person name="Goeker M."/>
        </authorList>
    </citation>
    <scope>NUCLEOTIDE SEQUENCE [LARGE SCALE GENOMIC DNA]</scope>
    <source>
        <strain evidence="3 4">DSM 101730</strain>
    </source>
</reference>
<dbReference type="GO" id="GO:0006749">
    <property type="term" value="P:glutathione metabolic process"/>
    <property type="evidence" value="ECO:0007669"/>
    <property type="project" value="TreeGrafter"/>
</dbReference>
<dbReference type="InterPro" id="IPR045079">
    <property type="entry name" value="Oxoprolinase-like"/>
</dbReference>
<dbReference type="Proteomes" id="UP000549457">
    <property type="component" value="Unassembled WGS sequence"/>
</dbReference>
<feature type="coiled-coil region" evidence="1">
    <location>
        <begin position="202"/>
        <end position="229"/>
    </location>
</feature>
<dbReference type="Pfam" id="PF02538">
    <property type="entry name" value="Hydantoinase_B"/>
    <property type="match status" value="1"/>
</dbReference>
<feature type="domain" description="Hydantoinase B/oxoprolinase" evidence="2">
    <location>
        <begin position="24"/>
        <end position="553"/>
    </location>
</feature>
<name>A0A840SWU3_9RHOB</name>
<proteinExistence type="predicted"/>
<evidence type="ECO:0000313" key="4">
    <source>
        <dbReference type="Proteomes" id="UP000549457"/>
    </source>
</evidence>
<comment type="caution">
    <text evidence="3">The sequence shown here is derived from an EMBL/GenBank/DDBJ whole genome shotgun (WGS) entry which is preliminary data.</text>
</comment>
<dbReference type="EMBL" id="JACHFM010000006">
    <property type="protein sequence ID" value="MBB5224276.1"/>
    <property type="molecule type" value="Genomic_DNA"/>
</dbReference>
<dbReference type="InterPro" id="IPR003692">
    <property type="entry name" value="Hydantoinase_B"/>
</dbReference>
<accession>A0A840SWU3</accession>
<dbReference type="GO" id="GO:0017168">
    <property type="term" value="F:5-oxoprolinase (ATP-hydrolyzing) activity"/>
    <property type="evidence" value="ECO:0007669"/>
    <property type="project" value="TreeGrafter"/>
</dbReference>
<dbReference type="RefSeq" id="WP_221288943.1">
    <property type="nucleotide sequence ID" value="NZ_JACHFM010000006.1"/>
</dbReference>
<evidence type="ECO:0000259" key="2">
    <source>
        <dbReference type="Pfam" id="PF02538"/>
    </source>
</evidence>